<evidence type="ECO:0000313" key="3">
    <source>
        <dbReference type="EMBL" id="RFF31980.1"/>
    </source>
</evidence>
<accession>A0A3E1KBI3</accession>
<dbReference type="Gene3D" id="3.90.850.10">
    <property type="entry name" value="Fumarylacetoacetase-like, C-terminal domain"/>
    <property type="match status" value="1"/>
</dbReference>
<dbReference type="PANTHER" id="PTHR11820">
    <property type="entry name" value="ACYLPYRUVASE"/>
    <property type="match status" value="1"/>
</dbReference>
<dbReference type="GO" id="GO:0046872">
    <property type="term" value="F:metal ion binding"/>
    <property type="evidence" value="ECO:0007669"/>
    <property type="project" value="UniProtKB-KW"/>
</dbReference>
<dbReference type="InterPro" id="IPR011234">
    <property type="entry name" value="Fumarylacetoacetase-like_C"/>
</dbReference>
<evidence type="ECO:0000313" key="4">
    <source>
        <dbReference type="Proteomes" id="UP000260351"/>
    </source>
</evidence>
<name>A0A3E1KBI3_9GAMM</name>
<protein>
    <submittedName>
        <fullName evidence="3">FAA hydrolase family protein</fullName>
    </submittedName>
</protein>
<dbReference type="Pfam" id="PF01557">
    <property type="entry name" value="FAA_hydrolase"/>
    <property type="match status" value="1"/>
</dbReference>
<dbReference type="AlphaFoldDB" id="A0A3E1KBI3"/>
<gene>
    <name evidence="3" type="ORF">DZC52_03025</name>
</gene>
<dbReference type="InterPro" id="IPR036663">
    <property type="entry name" value="Fumarylacetoacetase_C_sf"/>
</dbReference>
<comment type="caution">
    <text evidence="3">The sequence shown here is derived from an EMBL/GenBank/DDBJ whole genome shotgun (WGS) entry which is preliminary data.</text>
</comment>
<keyword evidence="3" id="KW-0378">Hydrolase</keyword>
<dbReference type="EMBL" id="QUZK01000014">
    <property type="protein sequence ID" value="RFF31980.1"/>
    <property type="molecule type" value="Genomic_DNA"/>
</dbReference>
<dbReference type="GO" id="GO:0018773">
    <property type="term" value="F:acetylpyruvate hydrolase activity"/>
    <property type="evidence" value="ECO:0007669"/>
    <property type="project" value="TreeGrafter"/>
</dbReference>
<dbReference type="PANTHER" id="PTHR11820:SF90">
    <property type="entry name" value="FLUTATHIONE S-TRANSFERASE"/>
    <property type="match status" value="1"/>
</dbReference>
<dbReference type="Proteomes" id="UP000260351">
    <property type="component" value="Unassembled WGS sequence"/>
</dbReference>
<keyword evidence="4" id="KW-1185">Reference proteome</keyword>
<feature type="domain" description="Fumarylacetoacetase-like C-terminal" evidence="2">
    <location>
        <begin position="26"/>
        <end position="225"/>
    </location>
</feature>
<evidence type="ECO:0000259" key="2">
    <source>
        <dbReference type="Pfam" id="PF01557"/>
    </source>
</evidence>
<dbReference type="SUPFAM" id="SSF56529">
    <property type="entry name" value="FAH"/>
    <property type="match status" value="1"/>
</dbReference>
<dbReference type="RefSeq" id="WP_116649638.1">
    <property type="nucleotide sequence ID" value="NZ_QUZK01000014.1"/>
</dbReference>
<keyword evidence="1" id="KW-0479">Metal-binding</keyword>
<dbReference type="OrthoDB" id="9805307at2"/>
<proteinExistence type="predicted"/>
<organism evidence="3 4">
    <name type="scientific">Wenzhouxiangella sediminis</name>
    <dbReference type="NCBI Taxonomy" id="1792836"/>
    <lineage>
        <taxon>Bacteria</taxon>
        <taxon>Pseudomonadati</taxon>
        <taxon>Pseudomonadota</taxon>
        <taxon>Gammaproteobacteria</taxon>
        <taxon>Chromatiales</taxon>
        <taxon>Wenzhouxiangellaceae</taxon>
        <taxon>Wenzhouxiangella</taxon>
    </lineage>
</organism>
<reference evidence="3 4" key="1">
    <citation type="submission" date="2018-08" db="EMBL/GenBank/DDBJ databases">
        <title>Wenzhouxiangella salilacus sp. nov., a novel bacterium isolated from a saline lake in Xinjiang Province, China.</title>
        <authorList>
            <person name="Han S."/>
        </authorList>
    </citation>
    <scope>NUCLEOTIDE SEQUENCE [LARGE SCALE GENOMIC DNA]</scope>
    <source>
        <strain evidence="3 4">XDB06</strain>
    </source>
</reference>
<sequence length="228" mass="24402">MSEAAVSWQPPELPVSDGRSFPVRHAWCVGRNYADHAREMGVDPERSAPVFFSKPAQALVHAETVMYPPDTAELHHEVELVVLLASGGRNLTPEQAAAAVFGYAAGVDLTRRDVQTRAKQAGQPWEMSKGFDQAGPVGLIVPARDWQPEAETAIALSVDGQRRQAGWLGQMIWPVAELLAQLSRTVTLAAGDAVFTGTPAGVSALAPGERVCARVEGLPELDFEIVAS</sequence>
<evidence type="ECO:0000256" key="1">
    <source>
        <dbReference type="ARBA" id="ARBA00022723"/>
    </source>
</evidence>